<accession>A0A502CQD0</accession>
<reference evidence="1 2" key="1">
    <citation type="journal article" date="2019" name="Environ. Microbiol.">
        <title>Species interactions and distinct microbial communities in high Arctic permafrost affected cryosols are associated with the CH4 and CO2 gas fluxes.</title>
        <authorList>
            <person name="Altshuler I."/>
            <person name="Hamel J."/>
            <person name="Turney S."/>
            <person name="Magnuson E."/>
            <person name="Levesque R."/>
            <person name="Greer C."/>
            <person name="Whyte L.G."/>
        </authorList>
    </citation>
    <scope>NUCLEOTIDE SEQUENCE [LARGE SCALE GENOMIC DNA]</scope>
    <source>
        <strain evidence="1 2">S9.3A</strain>
    </source>
</reference>
<dbReference type="RefSeq" id="WP_140742479.1">
    <property type="nucleotide sequence ID" value="NZ_RCZM01000005.1"/>
</dbReference>
<evidence type="ECO:0000313" key="2">
    <source>
        <dbReference type="Proteomes" id="UP000317722"/>
    </source>
</evidence>
<name>A0A502CQD0_9MICO</name>
<proteinExistence type="predicted"/>
<comment type="caution">
    <text evidence="1">The sequence shown here is derived from an EMBL/GenBank/DDBJ whole genome shotgun (WGS) entry which is preliminary data.</text>
</comment>
<organism evidence="1 2">
    <name type="scientific">Pedococcus bigeumensis</name>
    <dbReference type="NCBI Taxonomy" id="433644"/>
    <lineage>
        <taxon>Bacteria</taxon>
        <taxon>Bacillati</taxon>
        <taxon>Actinomycetota</taxon>
        <taxon>Actinomycetes</taxon>
        <taxon>Micrococcales</taxon>
        <taxon>Intrasporangiaceae</taxon>
        <taxon>Pedococcus</taxon>
    </lineage>
</organism>
<dbReference type="Proteomes" id="UP000317722">
    <property type="component" value="Unassembled WGS sequence"/>
</dbReference>
<gene>
    <name evidence="1" type="ORF">EAH86_15960</name>
</gene>
<sequence>MVLGEILTQPTPTERAAQLPGDEVVSPADVVMDRAFTLAVAPEVVWPWIVQLGKGRAGWYFPALVERLVPLSRRGLREIDARHQGLATGDVVPDWGGRDATFTVIGLEPGRHLLYASTRGRTRLTWILQLSPAGVTATRMHLRLRLAPVQHQLVAERLGGLFDQLTVMGLAAGLRERVRAAGDTARA</sequence>
<protein>
    <recommendedName>
        <fullName evidence="3">SRPBCC family protein</fullName>
    </recommendedName>
</protein>
<dbReference type="AlphaFoldDB" id="A0A502CQD0"/>
<evidence type="ECO:0008006" key="3">
    <source>
        <dbReference type="Google" id="ProtNLM"/>
    </source>
</evidence>
<dbReference type="OrthoDB" id="3255669at2"/>
<keyword evidence="2" id="KW-1185">Reference proteome</keyword>
<dbReference type="EMBL" id="RCZM01000005">
    <property type="protein sequence ID" value="TPG15023.1"/>
    <property type="molecule type" value="Genomic_DNA"/>
</dbReference>
<dbReference type="SUPFAM" id="SSF55961">
    <property type="entry name" value="Bet v1-like"/>
    <property type="match status" value="1"/>
</dbReference>
<evidence type="ECO:0000313" key="1">
    <source>
        <dbReference type="EMBL" id="TPG15023.1"/>
    </source>
</evidence>